<dbReference type="InterPro" id="IPR029058">
    <property type="entry name" value="AB_hydrolase_fold"/>
</dbReference>
<feature type="domain" description="BD-FAE-like" evidence="2">
    <location>
        <begin position="36"/>
        <end position="237"/>
    </location>
</feature>
<evidence type="ECO:0000259" key="2">
    <source>
        <dbReference type="Pfam" id="PF20434"/>
    </source>
</evidence>
<dbReference type="Pfam" id="PF20434">
    <property type="entry name" value="BD-FAE"/>
    <property type="match status" value="1"/>
</dbReference>
<keyword evidence="1" id="KW-0378">Hydrolase</keyword>
<dbReference type="Gene3D" id="3.40.50.1820">
    <property type="entry name" value="alpha/beta hydrolase"/>
    <property type="match status" value="1"/>
</dbReference>
<dbReference type="AlphaFoldDB" id="A0A142VZP4"/>
<dbReference type="STRING" id="1219058.AOA14_11290"/>
<dbReference type="GO" id="GO:0016787">
    <property type="term" value="F:hydrolase activity"/>
    <property type="evidence" value="ECO:0007669"/>
    <property type="project" value="UniProtKB-KW"/>
</dbReference>
<dbReference type="KEGG" id="ster:AOA14_11290"/>
<dbReference type="EMBL" id="CP013342">
    <property type="protein sequence ID" value="AMU95189.1"/>
    <property type="molecule type" value="Genomic_DNA"/>
</dbReference>
<dbReference type="InterPro" id="IPR049492">
    <property type="entry name" value="BD-FAE-like_dom"/>
</dbReference>
<dbReference type="PANTHER" id="PTHR48081">
    <property type="entry name" value="AB HYDROLASE SUPERFAMILY PROTEIN C4A8.06C"/>
    <property type="match status" value="1"/>
</dbReference>
<dbReference type="InterPro" id="IPR050300">
    <property type="entry name" value="GDXG_lipolytic_enzyme"/>
</dbReference>
<accession>A0A142VZP4</accession>
<protein>
    <recommendedName>
        <fullName evidence="2">BD-FAE-like domain-containing protein</fullName>
    </recommendedName>
</protein>
<evidence type="ECO:0000313" key="4">
    <source>
        <dbReference type="Proteomes" id="UP000076234"/>
    </source>
</evidence>
<dbReference type="Proteomes" id="UP000076234">
    <property type="component" value="Chromosome"/>
</dbReference>
<dbReference type="PANTHER" id="PTHR48081:SF13">
    <property type="entry name" value="ALPHA_BETA HYDROLASE"/>
    <property type="match status" value="1"/>
</dbReference>
<proteinExistence type="predicted"/>
<organism evidence="3 4">
    <name type="scientific">Sphingopyxis terrae subsp. terrae NBRC 15098</name>
    <dbReference type="NCBI Taxonomy" id="1219058"/>
    <lineage>
        <taxon>Bacteria</taxon>
        <taxon>Pseudomonadati</taxon>
        <taxon>Pseudomonadota</taxon>
        <taxon>Alphaproteobacteria</taxon>
        <taxon>Sphingomonadales</taxon>
        <taxon>Sphingomonadaceae</taxon>
        <taxon>Sphingopyxis</taxon>
    </lineage>
</organism>
<sequence length="288" mass="30558">MAALLSPGASATDEIAPGRVVKDTVYRTVGDRPLRLDLYVHPAVRKKPGPVLIHFHGGGWARGARPESWTGFRPYIAAGFSVVTVEYRLAGAARAPAAVEDARCALHWVDANAERYGFDRARIVVAGTSAGAHLALMAGLLPDENAIDPAECRGVGRAAAVVDLYGPTDLTATKDASGARHATVANWIGEGDGADTMARRMSPIAWLRSDVPPVFIGHGDADPVVPVTQSIDLKRRLDELAVPADLFIVPGGGHGKFDADSQRMMTARALAFLCGRRIPDPRACAEKN</sequence>
<reference evidence="4" key="1">
    <citation type="submission" date="2015-11" db="EMBL/GenBank/DDBJ databases">
        <title>Complete genome sequence of a polyethylene glycol-degrading strain Sphingopyxis terrae strain 203-1 (NBRC 15098).</title>
        <authorList>
            <person name="Yoshiyuki O."/>
            <person name="Shouta N."/>
            <person name="Nagata Y."/>
            <person name="Numata M."/>
            <person name="Tsuchikane K."/>
            <person name="Hosoyama A."/>
            <person name="Yamazoe A."/>
            <person name="Tsuda M."/>
            <person name="Fujita N."/>
            <person name="Kawai F."/>
        </authorList>
    </citation>
    <scope>NUCLEOTIDE SEQUENCE [LARGE SCALE GENOMIC DNA]</scope>
    <source>
        <strain evidence="4">203-1</strain>
    </source>
</reference>
<dbReference type="SUPFAM" id="SSF53474">
    <property type="entry name" value="alpha/beta-Hydrolases"/>
    <property type="match status" value="1"/>
</dbReference>
<evidence type="ECO:0000313" key="3">
    <source>
        <dbReference type="EMBL" id="AMU95189.1"/>
    </source>
</evidence>
<name>A0A142VZP4_9SPHN</name>
<gene>
    <name evidence="3" type="ORF">AOA14_11290</name>
</gene>
<evidence type="ECO:0000256" key="1">
    <source>
        <dbReference type="ARBA" id="ARBA00022801"/>
    </source>
</evidence>
<reference evidence="3 4" key="2">
    <citation type="journal article" date="2016" name="Genome Announc.">
        <title>Complete Genome Sequence of Sphingopyxis terrae Strain 203-1 (NBRC 111660), a Polyethylene Glycol Degrader.</title>
        <authorList>
            <person name="Ohtsubo Y."/>
            <person name="Nonoyama S."/>
            <person name="Nagata Y."/>
            <person name="Numata M."/>
            <person name="Tsuchikane K."/>
            <person name="Hosoyama A."/>
            <person name="Yamazoe A."/>
            <person name="Tsuda M."/>
            <person name="Fujita N."/>
            <person name="Kawai F."/>
        </authorList>
    </citation>
    <scope>NUCLEOTIDE SEQUENCE [LARGE SCALE GENOMIC DNA]</scope>
    <source>
        <strain evidence="3 4">203-1</strain>
    </source>
</reference>